<dbReference type="AlphaFoldDB" id="A0A077R3I8"/>
<dbReference type="InterPro" id="IPR012677">
    <property type="entry name" value="Nucleotide-bd_a/b_plait_sf"/>
</dbReference>
<dbReference type="InterPro" id="IPR024326">
    <property type="entry name" value="RRP7_C"/>
</dbReference>
<sequence>MASDPSSSSSIMLANGFRAVPVTIPSSKLFKNTTEVTHWIYVRKHVTSSSSSITNNAASSSKNVAKEELMPAERTLFMANLPVDTTESHIREIFTKVAVNISTVRFRRNAVIKEGEGGDEEDEREELGQGEQDDSSIVVVGDDDDDQDDEERDALPSAMVAQGGNGGKNRKGGKKSGQQVKKSRVPKIIPLPNLDPREAMGSQGFLSTSSSAHVIFLDTNSLDRALELLFKKGGIRWLDPFKALRKEVKKQQQQTTLLLDNNTITTNNKPIQTTNNSAASFLLNHGAGIPPSGLEYLVEQYTLCRPSLSSIQSWANSKICLYQYRKAHPLPRQIGVRGVTVGASGELLDSDGFIIVQRSSGTGGSKYGRVGASAELGGSVGIAKIGFVENKNKKSQGLQDFYRFQFREKKREQLADLRAKFEADKAKVAQFKAGRRFKPY</sequence>
<proteinExistence type="inferred from homology"/>
<dbReference type="Gene3D" id="3.30.70.330">
    <property type="match status" value="1"/>
</dbReference>
<evidence type="ECO:0000256" key="2">
    <source>
        <dbReference type="SAM" id="MobiDB-lite"/>
    </source>
</evidence>
<evidence type="ECO:0000256" key="1">
    <source>
        <dbReference type="ARBA" id="ARBA00006110"/>
    </source>
</evidence>
<dbReference type="GO" id="GO:0000028">
    <property type="term" value="P:ribosomal small subunit assembly"/>
    <property type="evidence" value="ECO:0007669"/>
    <property type="project" value="TreeGrafter"/>
</dbReference>
<evidence type="ECO:0008006" key="6">
    <source>
        <dbReference type="Google" id="ProtNLM"/>
    </source>
</evidence>
<feature type="region of interest" description="Disordered" evidence="2">
    <location>
        <begin position="112"/>
        <end position="195"/>
    </location>
</feature>
<dbReference type="GO" id="GO:0034456">
    <property type="term" value="C:UTP-C complex"/>
    <property type="evidence" value="ECO:0007669"/>
    <property type="project" value="TreeGrafter"/>
</dbReference>
<comment type="similarity">
    <text evidence="1">Belongs to the RRP7 family.</text>
</comment>
<dbReference type="Pfam" id="PF12923">
    <property type="entry name" value="RRP7"/>
    <property type="match status" value="1"/>
</dbReference>
<dbReference type="GO" id="GO:0006364">
    <property type="term" value="P:rRNA processing"/>
    <property type="evidence" value="ECO:0007669"/>
    <property type="project" value="TreeGrafter"/>
</dbReference>
<dbReference type="Pfam" id="PF17799">
    <property type="entry name" value="RRM_Rrp7"/>
    <property type="match status" value="1"/>
</dbReference>
<dbReference type="EMBL" id="HG529577">
    <property type="protein sequence ID" value="CDI53418.1"/>
    <property type="molecule type" value="Genomic_DNA"/>
</dbReference>
<evidence type="ECO:0000259" key="4">
    <source>
        <dbReference type="Pfam" id="PF17799"/>
    </source>
</evidence>
<dbReference type="GO" id="GO:0003676">
    <property type="term" value="F:nucleic acid binding"/>
    <property type="evidence" value="ECO:0007669"/>
    <property type="project" value="InterPro"/>
</dbReference>
<dbReference type="CDD" id="cd12950">
    <property type="entry name" value="RRP7_Rrp7p"/>
    <property type="match status" value="1"/>
</dbReference>
<dbReference type="PANTHER" id="PTHR13191">
    <property type="entry name" value="RIBOSOMAL RNA PROCESSING PROTEIN 7-RELATED"/>
    <property type="match status" value="1"/>
</dbReference>
<dbReference type="SUPFAM" id="SSF54928">
    <property type="entry name" value="RNA-binding domain, RBD"/>
    <property type="match status" value="1"/>
</dbReference>
<evidence type="ECO:0000259" key="3">
    <source>
        <dbReference type="Pfam" id="PF12923"/>
    </source>
</evidence>
<protein>
    <recommendedName>
        <fullName evidence="6">RRM domain-containing protein</fullName>
    </recommendedName>
</protein>
<feature type="compositionally biased region" description="Acidic residues" evidence="2">
    <location>
        <begin position="141"/>
        <end position="152"/>
    </location>
</feature>
<dbReference type="InterPro" id="IPR035979">
    <property type="entry name" value="RBD_domain_sf"/>
</dbReference>
<feature type="domain" description="Rrp7 RRM-like N-terminal" evidence="4">
    <location>
        <begin position="15"/>
        <end position="100"/>
    </location>
</feature>
<reference evidence="5" key="1">
    <citation type="journal article" date="2014" name="Genome Biol. Evol.">
        <title>Gene Loss Rather Than Gene Gain Is Associated with a Host Jump from Monocots to Dicots in the Smut Fungus Melanopsichium pennsylvanicum.</title>
        <authorList>
            <person name="Sharma R."/>
            <person name="Mishra B."/>
            <person name="Runge F."/>
            <person name="Thines M."/>
        </authorList>
    </citation>
    <scope>NUCLEOTIDE SEQUENCE</scope>
    <source>
        <strain evidence="5">4</strain>
    </source>
</reference>
<dbReference type="PANTHER" id="PTHR13191:SF0">
    <property type="entry name" value="RIBOSOMAL RNA-PROCESSING PROTEIN 7 HOMOLOG A-RELATED"/>
    <property type="match status" value="1"/>
</dbReference>
<dbReference type="InterPro" id="IPR040447">
    <property type="entry name" value="RRM_Rrp7"/>
</dbReference>
<dbReference type="Gene3D" id="6.10.250.1770">
    <property type="match status" value="1"/>
</dbReference>
<organism evidence="5">
    <name type="scientific">Melanopsichium pennsylvanicum 4</name>
    <dbReference type="NCBI Taxonomy" id="1398559"/>
    <lineage>
        <taxon>Eukaryota</taxon>
        <taxon>Fungi</taxon>
        <taxon>Dikarya</taxon>
        <taxon>Basidiomycota</taxon>
        <taxon>Ustilaginomycotina</taxon>
        <taxon>Ustilaginomycetes</taxon>
        <taxon>Ustilaginales</taxon>
        <taxon>Ustilaginaceae</taxon>
        <taxon>Melanopsichium</taxon>
    </lineage>
</organism>
<evidence type="ECO:0000313" key="5">
    <source>
        <dbReference type="EMBL" id="CDI53418.1"/>
    </source>
</evidence>
<dbReference type="InterPro" id="IPR040446">
    <property type="entry name" value="RRP7"/>
</dbReference>
<feature type="domain" description="Ribosomal RNA-processing protein 7 C-terminal" evidence="3">
    <location>
        <begin position="348"/>
        <end position="440"/>
    </location>
</feature>
<dbReference type="GO" id="GO:0032545">
    <property type="term" value="C:CURI complex"/>
    <property type="evidence" value="ECO:0007669"/>
    <property type="project" value="TreeGrafter"/>
</dbReference>
<accession>A0A077R3I8</accession>
<name>A0A077R3I8_9BASI</name>